<dbReference type="GeneID" id="25369663"/>
<keyword evidence="3" id="KW-1185">Reference proteome</keyword>
<protein>
    <recommendedName>
        <fullName evidence="4">Myb-like domain-containing protein</fullName>
    </recommendedName>
</protein>
<proteinExistence type="predicted"/>
<feature type="region of interest" description="Disordered" evidence="1">
    <location>
        <begin position="60"/>
        <end position="88"/>
    </location>
</feature>
<evidence type="ECO:0000313" key="3">
    <source>
        <dbReference type="Proteomes" id="UP000030641"/>
    </source>
</evidence>
<dbReference type="EMBL" id="KL584755">
    <property type="protein sequence ID" value="KEQ97045.1"/>
    <property type="molecule type" value="Genomic_DNA"/>
</dbReference>
<dbReference type="OrthoDB" id="5418867at2759"/>
<dbReference type="HOGENOM" id="CLU_2468678_0_0_1"/>
<evidence type="ECO:0000313" key="2">
    <source>
        <dbReference type="EMBL" id="KEQ97045.1"/>
    </source>
</evidence>
<dbReference type="InParanoid" id="A0A074YH39"/>
<sequence length="88" mass="9292">MPGITWDAEADRKILLYVIKDSNAAANINWDSLAADLSTETATCTVAALKKHLSRLRVSVKNGQDNGDGSESPVPKTPAPKSKAKGKG</sequence>
<accession>A0A074YH39</accession>
<dbReference type="RefSeq" id="XP_013345608.1">
    <property type="nucleotide sequence ID" value="XM_013490154.1"/>
</dbReference>
<evidence type="ECO:0000256" key="1">
    <source>
        <dbReference type="SAM" id="MobiDB-lite"/>
    </source>
</evidence>
<reference evidence="2 3" key="1">
    <citation type="journal article" date="2014" name="BMC Genomics">
        <title>Genome sequencing of four Aureobasidium pullulans varieties: biotechnological potential, stress tolerance, and description of new species.</title>
        <authorList>
            <person name="Gostin Ar C."/>
            <person name="Ohm R.A."/>
            <person name="Kogej T."/>
            <person name="Sonjak S."/>
            <person name="Turk M."/>
            <person name="Zajc J."/>
            <person name="Zalar P."/>
            <person name="Grube M."/>
            <person name="Sun H."/>
            <person name="Han J."/>
            <person name="Sharma A."/>
            <person name="Chiniquy J."/>
            <person name="Ngan C.Y."/>
            <person name="Lipzen A."/>
            <person name="Barry K."/>
            <person name="Grigoriev I.V."/>
            <person name="Gunde-Cimerman N."/>
        </authorList>
    </citation>
    <scope>NUCLEOTIDE SEQUENCE [LARGE SCALE GENOMIC DNA]</scope>
    <source>
        <strain evidence="2 3">EXF-2481</strain>
    </source>
</reference>
<organism evidence="2 3">
    <name type="scientific">Aureobasidium subglaciale (strain EXF-2481)</name>
    <name type="common">Aureobasidium pullulans var. subglaciale</name>
    <dbReference type="NCBI Taxonomy" id="1043005"/>
    <lineage>
        <taxon>Eukaryota</taxon>
        <taxon>Fungi</taxon>
        <taxon>Dikarya</taxon>
        <taxon>Ascomycota</taxon>
        <taxon>Pezizomycotina</taxon>
        <taxon>Dothideomycetes</taxon>
        <taxon>Dothideomycetidae</taxon>
        <taxon>Dothideales</taxon>
        <taxon>Saccotheciaceae</taxon>
        <taxon>Aureobasidium</taxon>
    </lineage>
</organism>
<evidence type="ECO:0008006" key="4">
    <source>
        <dbReference type="Google" id="ProtNLM"/>
    </source>
</evidence>
<name>A0A074YH39_AURSE</name>
<gene>
    <name evidence="2" type="ORF">AUEXF2481DRAFT_628015</name>
</gene>
<dbReference type="AlphaFoldDB" id="A0A074YH39"/>
<dbReference type="Proteomes" id="UP000030641">
    <property type="component" value="Unassembled WGS sequence"/>
</dbReference>